<keyword evidence="14" id="KW-0966">Cell projection</keyword>
<dbReference type="GO" id="GO:0009431">
    <property type="term" value="C:bacterial-type flagellum basal body, MS ring"/>
    <property type="evidence" value="ECO:0007669"/>
    <property type="project" value="InterPro"/>
</dbReference>
<evidence type="ECO:0000256" key="7">
    <source>
        <dbReference type="ARBA" id="ARBA00023136"/>
    </source>
</evidence>
<dbReference type="InterPro" id="IPR013556">
    <property type="entry name" value="Flag_M-ring_C"/>
</dbReference>
<feature type="compositionally biased region" description="Basic and acidic residues" evidence="10">
    <location>
        <begin position="282"/>
        <end position="292"/>
    </location>
</feature>
<sequence>MFARQQLDMLLSNLRQLGARRLFALAMIGLAVLAAIGLGAYYLSRPATETLYANLSREDVTRIGAALKDAGISFDVNADGTAVLVAPADTARARMQLAEKGLPQSSSSGYELFNDVNSLGLTSFMQEVTKVRALEGELARTIQTMKGIKAARVHIVLPDRASFRRDQQSASASVVIRTENAEDGTSAEAIRHLVAAALPGMKIDAVTVLNTEGAILASGDDPANASSGKKAMLQEQMNRETEAKIRRALTPYLGIDNFQISVTSRLDIDRVTTNETTYDPASKTERSVRVVKETGTSQNRSKQAAASVQQNMPGQAAGGDAGNNSNEETNRREELTNFEISSRSTETVREGFTVQNLSIAILVNRARLVPAEGAGDGAVPLETQIYEIEQLAAAASGFDKARGDKLKVSAVGFADGNGELEPVAALPWSEVLMRQAGTLVNAATILIVAVLLIWFGLRPAVRAIVARPEDAEMIETAMLAGTGGAMGELPAPDGGGAMTPGVTEPVSLIEDLTSKMNRSPQKRLEQIIDFDEEQAAAILRQWLQQEARV</sequence>
<dbReference type="Gene3D" id="3.30.70.1530">
    <property type="entry name" value="Hypothetical protein rpa1041"/>
    <property type="match status" value="1"/>
</dbReference>
<evidence type="ECO:0000256" key="1">
    <source>
        <dbReference type="ARBA" id="ARBA00004117"/>
    </source>
</evidence>
<evidence type="ECO:0000256" key="9">
    <source>
        <dbReference type="PIRNR" id="PIRNR004862"/>
    </source>
</evidence>
<dbReference type="PIRSF" id="PIRSF004862">
    <property type="entry name" value="FliF"/>
    <property type="match status" value="1"/>
</dbReference>
<evidence type="ECO:0000256" key="3">
    <source>
        <dbReference type="ARBA" id="ARBA00007971"/>
    </source>
</evidence>
<comment type="function">
    <text evidence="9">The M ring may be actively involved in energy transduction.</text>
</comment>
<keyword evidence="14" id="KW-0282">Flagellum</keyword>
<feature type="region of interest" description="Disordered" evidence="10">
    <location>
        <begin position="277"/>
        <end position="342"/>
    </location>
</feature>
<feature type="domain" description="Flagellar M-ring N-terminal" evidence="12">
    <location>
        <begin position="44"/>
        <end position="217"/>
    </location>
</feature>
<dbReference type="PANTHER" id="PTHR30046:SF0">
    <property type="entry name" value="FLAGELLAR M-RING PROTEIN"/>
    <property type="match status" value="1"/>
</dbReference>
<dbReference type="InterPro" id="IPR045851">
    <property type="entry name" value="AMP-bd_C_sf"/>
</dbReference>
<dbReference type="KEGG" id="apol:K9D25_08660"/>
<dbReference type="InterPro" id="IPR043427">
    <property type="entry name" value="YscJ/FliF"/>
</dbReference>
<dbReference type="GO" id="GO:0071973">
    <property type="term" value="P:bacterial-type flagellum-dependent cell motility"/>
    <property type="evidence" value="ECO:0007669"/>
    <property type="project" value="InterPro"/>
</dbReference>
<proteinExistence type="inferred from homology"/>
<evidence type="ECO:0000256" key="4">
    <source>
        <dbReference type="ARBA" id="ARBA00022475"/>
    </source>
</evidence>
<reference evidence="14" key="1">
    <citation type="submission" date="2021-09" db="EMBL/GenBank/DDBJ databases">
        <title>Network and meta-omics reveal the key degrader and cooperation patterns in an efficient 1,4-dioxane-degrading microbial community.</title>
        <authorList>
            <person name="Dai C."/>
        </authorList>
    </citation>
    <scope>NUCLEOTIDE SEQUENCE</scope>
    <source>
        <strain evidence="14">ZM13</strain>
    </source>
</reference>
<name>A0A9E6ZZG6_9HYPH</name>
<keyword evidence="8 9" id="KW-0975">Bacterial flagellum</keyword>
<evidence type="ECO:0000313" key="15">
    <source>
        <dbReference type="Proteomes" id="UP000831684"/>
    </source>
</evidence>
<feature type="domain" description="Flagellar M-ring C-terminal" evidence="13">
    <location>
        <begin position="249"/>
        <end position="413"/>
    </location>
</feature>
<evidence type="ECO:0000256" key="5">
    <source>
        <dbReference type="ARBA" id="ARBA00022692"/>
    </source>
</evidence>
<dbReference type="Pfam" id="PF08345">
    <property type="entry name" value="YscJ_FliF_C"/>
    <property type="match status" value="1"/>
</dbReference>
<evidence type="ECO:0000256" key="6">
    <source>
        <dbReference type="ARBA" id="ARBA00022989"/>
    </source>
</evidence>
<evidence type="ECO:0000259" key="12">
    <source>
        <dbReference type="Pfam" id="PF01514"/>
    </source>
</evidence>
<dbReference type="Pfam" id="PF01514">
    <property type="entry name" value="YscJ_FliF"/>
    <property type="match status" value="1"/>
</dbReference>
<evidence type="ECO:0000256" key="8">
    <source>
        <dbReference type="ARBA" id="ARBA00023143"/>
    </source>
</evidence>
<evidence type="ECO:0000313" key="14">
    <source>
        <dbReference type="EMBL" id="UOK72752.1"/>
    </source>
</evidence>
<evidence type="ECO:0000259" key="13">
    <source>
        <dbReference type="Pfam" id="PF08345"/>
    </source>
</evidence>
<feature type="compositionally biased region" description="Polar residues" evidence="10">
    <location>
        <begin position="294"/>
        <end position="313"/>
    </location>
</feature>
<comment type="similarity">
    <text evidence="3 9">Belongs to the FliF family.</text>
</comment>
<dbReference type="PANTHER" id="PTHR30046">
    <property type="entry name" value="FLAGELLAR M-RING PROTEIN"/>
    <property type="match status" value="1"/>
</dbReference>
<dbReference type="InterPro" id="IPR000067">
    <property type="entry name" value="FlgMring_FliF"/>
</dbReference>
<protein>
    <recommendedName>
        <fullName evidence="9">Flagellar M-ring protein</fullName>
    </recommendedName>
</protein>
<dbReference type="GO" id="GO:0003774">
    <property type="term" value="F:cytoskeletal motor activity"/>
    <property type="evidence" value="ECO:0007669"/>
    <property type="project" value="InterPro"/>
</dbReference>
<dbReference type="GO" id="GO:0005886">
    <property type="term" value="C:plasma membrane"/>
    <property type="evidence" value="ECO:0007669"/>
    <property type="project" value="UniProtKB-SubCell"/>
</dbReference>
<evidence type="ECO:0000256" key="10">
    <source>
        <dbReference type="SAM" id="MobiDB-lite"/>
    </source>
</evidence>
<comment type="subcellular location">
    <subcellularLocation>
        <location evidence="1 9">Bacterial flagellum basal body</location>
    </subcellularLocation>
    <subcellularLocation>
        <location evidence="2">Cell membrane</location>
        <topology evidence="2">Multi-pass membrane protein</topology>
    </subcellularLocation>
</comment>
<dbReference type="AlphaFoldDB" id="A0A9E6ZZG6"/>
<dbReference type="PRINTS" id="PR01009">
    <property type="entry name" value="FLGMRINGFLIF"/>
</dbReference>
<evidence type="ECO:0000256" key="11">
    <source>
        <dbReference type="SAM" id="Phobius"/>
    </source>
</evidence>
<gene>
    <name evidence="14" type="primary">fliF</name>
    <name evidence="14" type="ORF">K9D25_08660</name>
</gene>
<keyword evidence="4" id="KW-1003">Cell membrane</keyword>
<dbReference type="RefSeq" id="WP_244450449.1">
    <property type="nucleotide sequence ID" value="NZ_CP083239.1"/>
</dbReference>
<feature type="transmembrane region" description="Helical" evidence="11">
    <location>
        <begin position="21"/>
        <end position="43"/>
    </location>
</feature>
<organism evidence="14 15">
    <name type="scientific">Ancylobacter polymorphus</name>
    <dbReference type="NCBI Taxonomy" id="223390"/>
    <lineage>
        <taxon>Bacteria</taxon>
        <taxon>Pseudomonadati</taxon>
        <taxon>Pseudomonadota</taxon>
        <taxon>Alphaproteobacteria</taxon>
        <taxon>Hyphomicrobiales</taxon>
        <taxon>Xanthobacteraceae</taxon>
        <taxon>Ancylobacter</taxon>
    </lineage>
</organism>
<dbReference type="Gene3D" id="3.30.300.30">
    <property type="match status" value="1"/>
</dbReference>
<dbReference type="InterPro" id="IPR006182">
    <property type="entry name" value="FliF_N_dom"/>
</dbReference>
<feature type="transmembrane region" description="Helical" evidence="11">
    <location>
        <begin position="439"/>
        <end position="457"/>
    </location>
</feature>
<accession>A0A9E6ZZG6</accession>
<keyword evidence="5 11" id="KW-0812">Transmembrane</keyword>
<keyword evidence="6 11" id="KW-1133">Transmembrane helix</keyword>
<dbReference type="NCBIfam" id="TIGR00206">
    <property type="entry name" value="fliF"/>
    <property type="match status" value="1"/>
</dbReference>
<dbReference type="Proteomes" id="UP000831684">
    <property type="component" value="Chromosome"/>
</dbReference>
<keyword evidence="7 11" id="KW-0472">Membrane</keyword>
<dbReference type="EMBL" id="CP083239">
    <property type="protein sequence ID" value="UOK72752.1"/>
    <property type="molecule type" value="Genomic_DNA"/>
</dbReference>
<keyword evidence="14" id="KW-0969">Cilium</keyword>
<evidence type="ECO:0000256" key="2">
    <source>
        <dbReference type="ARBA" id="ARBA00004651"/>
    </source>
</evidence>